<sequence>MQTKLAAGCEPLNPGKLPTQSRRGGAPPPRRARPAALDPLGFGDAFTASRNNAPATPRISSDRRRSTPALRGAGGGGGRRRGGRGVRPDGRRRDVDADAPHFRIRYIRAMHIISTDGVVPRAAPPPQTRHKADSLKDTATLSDVGMRALPEALAALS</sequence>
<name>A0A4C1YGY7_EUMVA</name>
<accession>A0A4C1YGY7</accession>
<comment type="caution">
    <text evidence="2">The sequence shown here is derived from an EMBL/GenBank/DDBJ whole genome shotgun (WGS) entry which is preliminary data.</text>
</comment>
<evidence type="ECO:0000313" key="3">
    <source>
        <dbReference type="Proteomes" id="UP000299102"/>
    </source>
</evidence>
<dbReference type="Proteomes" id="UP000299102">
    <property type="component" value="Unassembled WGS sequence"/>
</dbReference>
<evidence type="ECO:0000313" key="2">
    <source>
        <dbReference type="EMBL" id="GBP74254.1"/>
    </source>
</evidence>
<keyword evidence="3" id="KW-1185">Reference proteome</keyword>
<feature type="compositionally biased region" description="Basic and acidic residues" evidence="1">
    <location>
        <begin position="86"/>
        <end position="98"/>
    </location>
</feature>
<organism evidence="2 3">
    <name type="scientific">Eumeta variegata</name>
    <name type="common">Bagworm moth</name>
    <name type="synonym">Eumeta japonica</name>
    <dbReference type="NCBI Taxonomy" id="151549"/>
    <lineage>
        <taxon>Eukaryota</taxon>
        <taxon>Metazoa</taxon>
        <taxon>Ecdysozoa</taxon>
        <taxon>Arthropoda</taxon>
        <taxon>Hexapoda</taxon>
        <taxon>Insecta</taxon>
        <taxon>Pterygota</taxon>
        <taxon>Neoptera</taxon>
        <taxon>Endopterygota</taxon>
        <taxon>Lepidoptera</taxon>
        <taxon>Glossata</taxon>
        <taxon>Ditrysia</taxon>
        <taxon>Tineoidea</taxon>
        <taxon>Psychidae</taxon>
        <taxon>Oiketicinae</taxon>
        <taxon>Eumeta</taxon>
    </lineage>
</organism>
<reference evidence="2 3" key="1">
    <citation type="journal article" date="2019" name="Commun. Biol.">
        <title>The bagworm genome reveals a unique fibroin gene that provides high tensile strength.</title>
        <authorList>
            <person name="Kono N."/>
            <person name="Nakamura H."/>
            <person name="Ohtoshi R."/>
            <person name="Tomita M."/>
            <person name="Numata K."/>
            <person name="Arakawa K."/>
        </authorList>
    </citation>
    <scope>NUCLEOTIDE SEQUENCE [LARGE SCALE GENOMIC DNA]</scope>
</reference>
<proteinExistence type="predicted"/>
<dbReference type="EMBL" id="BGZK01001200">
    <property type="protein sequence ID" value="GBP74254.1"/>
    <property type="molecule type" value="Genomic_DNA"/>
</dbReference>
<evidence type="ECO:0000256" key="1">
    <source>
        <dbReference type="SAM" id="MobiDB-lite"/>
    </source>
</evidence>
<protein>
    <submittedName>
        <fullName evidence="2">Uncharacterized protein</fullName>
    </submittedName>
</protein>
<feature type="region of interest" description="Disordered" evidence="1">
    <location>
        <begin position="1"/>
        <end position="98"/>
    </location>
</feature>
<dbReference type="AlphaFoldDB" id="A0A4C1YGY7"/>
<gene>
    <name evidence="2" type="ORF">EVAR_51653_1</name>
</gene>